<keyword evidence="9 12" id="KW-0274">FAD</keyword>
<evidence type="ECO:0000313" key="15">
    <source>
        <dbReference type="Proteomes" id="UP000234462"/>
    </source>
</evidence>
<dbReference type="SUPFAM" id="SSF51905">
    <property type="entry name" value="FAD/NAD(P)-binding domain"/>
    <property type="match status" value="1"/>
</dbReference>
<evidence type="ECO:0000256" key="11">
    <source>
        <dbReference type="ARBA" id="ARBA00023133"/>
    </source>
</evidence>
<comment type="cofactor">
    <cofactor evidence="2 12">
        <name>FAD</name>
        <dbReference type="ChEBI" id="CHEBI:57692"/>
    </cofactor>
</comment>
<accession>A0A2H1L6U7</accession>
<comment type="catalytic activity">
    <reaction evidence="1">
        <text>coproporphyrinogen III + 3 O2 = coproporphyrin III + 3 H2O2</text>
        <dbReference type="Rhea" id="RHEA:43436"/>
        <dbReference type="ChEBI" id="CHEBI:15379"/>
        <dbReference type="ChEBI" id="CHEBI:16240"/>
        <dbReference type="ChEBI" id="CHEBI:57309"/>
        <dbReference type="ChEBI" id="CHEBI:131725"/>
        <dbReference type="EC" id="1.3.3.15"/>
    </reaction>
    <physiologicalReaction direction="left-to-right" evidence="1">
        <dbReference type="Rhea" id="RHEA:43437"/>
    </physiologicalReaction>
</comment>
<evidence type="ECO:0000256" key="7">
    <source>
        <dbReference type="ARBA" id="ARBA00019046"/>
    </source>
</evidence>
<reference evidence="15" key="1">
    <citation type="submission" date="2017-03" db="EMBL/GenBank/DDBJ databases">
        <authorList>
            <person name="Monnet C."/>
        </authorList>
    </citation>
    <scope>NUCLEOTIDE SEQUENCE [LARGE SCALE GENOMIC DNA]</scope>
    <source>
        <strain evidence="15">SJ5-8</strain>
    </source>
</reference>
<dbReference type="InterPro" id="IPR002937">
    <property type="entry name" value="Amino_oxidase"/>
</dbReference>
<evidence type="ECO:0000256" key="12">
    <source>
        <dbReference type="RuleBase" id="RU364052"/>
    </source>
</evidence>
<dbReference type="Gene3D" id="3.90.660.20">
    <property type="entry name" value="Protoporphyrinogen oxidase, mitochondrial, domain 2"/>
    <property type="match status" value="1"/>
</dbReference>
<dbReference type="UniPathway" id="UPA00252"/>
<protein>
    <recommendedName>
        <fullName evidence="7 12">Coproporphyrinogen III oxidase</fullName>
        <ecNumber evidence="6 12">1.3.3.15</ecNumber>
    </recommendedName>
</protein>
<dbReference type="SUPFAM" id="SSF54373">
    <property type="entry name" value="FAD-linked reductases, C-terminal domain"/>
    <property type="match status" value="1"/>
</dbReference>
<keyword evidence="15" id="KW-1185">Reference proteome</keyword>
<dbReference type="Gene3D" id="1.10.3110.10">
    <property type="entry name" value="protoporphyrinogen ix oxidase, domain 3"/>
    <property type="match status" value="1"/>
</dbReference>
<sequence>MPQSIAVVGGGVSGLTAAFTAVQRGAAVTVFEASDVAGGCLSRTELGGHLPIGADDGAEASLYRRPEARDLIEELGLSPVFPSRAHGSRLVTPHGPAPIPAGTLMGVPADPESLRGVLSEDGVARVRDEVLTPAIEGDVSCGDFLAARLGDELVDRVLDPLIGGVYAGRCRDLSLEATVPALLPAARAGTSVREAVAEVLAARTRTSGADIPGAGTRAAAGSAAEAPPVFLSLAGGINSLVSSLTDVLTARGAVLRRGTPVRAVTAGGRMPAVTTDAGVEEFDAVVVALPAWSAHDVLTAGAPASRDSPATAVTALLRQVDYATSAVLTGVVRDRGAGLDGSGFLVPPDAGGLVKASTFSSNKWPWMADALPQGDHVVRVSIGRKGDEAWTRQDDGTLVDEAFAEWRKHTGYDGDLVHAEIRRWERALPQYRPGHARLVGSIDAAAAHLPGVAVTGSYLDGVGIPACIGRARRTVVRLLS</sequence>
<feature type="domain" description="Amine oxidase" evidence="13">
    <location>
        <begin position="12"/>
        <end position="479"/>
    </location>
</feature>
<dbReference type="GO" id="GO:0004729">
    <property type="term" value="F:oxygen-dependent protoporphyrinogen oxidase activity"/>
    <property type="evidence" value="ECO:0007669"/>
    <property type="project" value="UniProtKB-UniRule"/>
</dbReference>
<gene>
    <name evidence="14" type="ORF">BJEO58_02200</name>
</gene>
<evidence type="ECO:0000256" key="5">
    <source>
        <dbReference type="ARBA" id="ARBA00008310"/>
    </source>
</evidence>
<dbReference type="PANTHER" id="PTHR42923">
    <property type="entry name" value="PROTOPORPHYRINOGEN OXIDASE"/>
    <property type="match status" value="1"/>
</dbReference>
<keyword evidence="10 12" id="KW-0560">Oxidoreductase</keyword>
<dbReference type="AlphaFoldDB" id="A0A2H1L6U7"/>
<dbReference type="InterPro" id="IPR036188">
    <property type="entry name" value="FAD/NAD-bd_sf"/>
</dbReference>
<evidence type="ECO:0000313" key="14">
    <source>
        <dbReference type="EMBL" id="SMY12602.1"/>
    </source>
</evidence>
<proteinExistence type="inferred from homology"/>
<dbReference type="PANTHER" id="PTHR42923:SF3">
    <property type="entry name" value="PROTOPORPHYRINOGEN OXIDASE"/>
    <property type="match status" value="1"/>
</dbReference>
<organism evidence="14 15">
    <name type="scientific">Brevibacterium jeotgali</name>
    <dbReference type="NCBI Taxonomy" id="1262550"/>
    <lineage>
        <taxon>Bacteria</taxon>
        <taxon>Bacillati</taxon>
        <taxon>Actinomycetota</taxon>
        <taxon>Actinomycetes</taxon>
        <taxon>Micrococcales</taxon>
        <taxon>Brevibacteriaceae</taxon>
        <taxon>Brevibacterium</taxon>
    </lineage>
</organism>
<keyword evidence="8 12" id="KW-0285">Flavoprotein</keyword>
<evidence type="ECO:0000256" key="6">
    <source>
        <dbReference type="ARBA" id="ARBA00012402"/>
    </source>
</evidence>
<dbReference type="EMBL" id="FXZM01000010">
    <property type="protein sequence ID" value="SMY12602.1"/>
    <property type="molecule type" value="Genomic_DNA"/>
</dbReference>
<dbReference type="RefSeq" id="WP_101589529.1">
    <property type="nucleotide sequence ID" value="NZ_FXZM01000010.1"/>
</dbReference>
<dbReference type="GO" id="GO:0005737">
    <property type="term" value="C:cytoplasm"/>
    <property type="evidence" value="ECO:0007669"/>
    <property type="project" value="UniProtKB-SubCell"/>
</dbReference>
<dbReference type="OrthoDB" id="3450553at2"/>
<evidence type="ECO:0000256" key="4">
    <source>
        <dbReference type="ARBA" id="ARBA00004744"/>
    </source>
</evidence>
<evidence type="ECO:0000259" key="13">
    <source>
        <dbReference type="Pfam" id="PF01593"/>
    </source>
</evidence>
<dbReference type="GO" id="GO:0006783">
    <property type="term" value="P:heme biosynthetic process"/>
    <property type="evidence" value="ECO:0007669"/>
    <property type="project" value="UniProtKB-UniRule"/>
</dbReference>
<keyword evidence="11 12" id="KW-0350">Heme biosynthesis</keyword>
<evidence type="ECO:0000256" key="8">
    <source>
        <dbReference type="ARBA" id="ARBA00022630"/>
    </source>
</evidence>
<evidence type="ECO:0000256" key="9">
    <source>
        <dbReference type="ARBA" id="ARBA00022827"/>
    </source>
</evidence>
<dbReference type="InterPro" id="IPR004572">
    <property type="entry name" value="Protoporphyrinogen_oxidase"/>
</dbReference>
<dbReference type="InterPro" id="IPR050464">
    <property type="entry name" value="Zeta_carotene_desat/Oxidored"/>
</dbReference>
<evidence type="ECO:0000256" key="10">
    <source>
        <dbReference type="ARBA" id="ARBA00023002"/>
    </source>
</evidence>
<dbReference type="Gene3D" id="3.50.50.60">
    <property type="entry name" value="FAD/NAD(P)-binding domain"/>
    <property type="match status" value="1"/>
</dbReference>
<name>A0A2H1L6U7_9MICO</name>
<evidence type="ECO:0000256" key="2">
    <source>
        <dbReference type="ARBA" id="ARBA00001974"/>
    </source>
</evidence>
<dbReference type="EC" id="1.3.3.15" evidence="6 12"/>
<dbReference type="NCBIfam" id="TIGR00562">
    <property type="entry name" value="proto_IX_ox"/>
    <property type="match status" value="1"/>
</dbReference>
<comment type="function">
    <text evidence="3 12">Involved in coproporphyrin-dependent heme b biosynthesis. Catalyzes the oxidation of coproporphyrinogen III to coproporphyrin III.</text>
</comment>
<comment type="subcellular location">
    <subcellularLocation>
        <location evidence="12">Cytoplasm</location>
    </subcellularLocation>
</comment>
<evidence type="ECO:0000256" key="3">
    <source>
        <dbReference type="ARBA" id="ARBA00002185"/>
    </source>
</evidence>
<dbReference type="Proteomes" id="UP000234462">
    <property type="component" value="Unassembled WGS sequence"/>
</dbReference>
<evidence type="ECO:0000256" key="1">
    <source>
        <dbReference type="ARBA" id="ARBA00001755"/>
    </source>
</evidence>
<dbReference type="Pfam" id="PF01593">
    <property type="entry name" value="Amino_oxidase"/>
    <property type="match status" value="1"/>
</dbReference>
<comment type="similarity">
    <text evidence="5 12">Belongs to the protoporphyrinogen/coproporphyrinogen oxidase family. Coproporphyrinogen III oxidase subfamily.</text>
</comment>
<comment type="pathway">
    <text evidence="4 12">Porphyrin-containing compound metabolism; protoheme biosynthesis.</text>
</comment>
<keyword evidence="12" id="KW-0963">Cytoplasm</keyword>